<evidence type="ECO:0000313" key="4">
    <source>
        <dbReference type="EMBL" id="JAT64814.1"/>
    </source>
</evidence>
<protein>
    <submittedName>
        <fullName evidence="4">UV excision repair protein RAD23 A</fullName>
    </submittedName>
</protein>
<proteinExistence type="predicted"/>
<dbReference type="InterPro" id="IPR007679">
    <property type="entry name" value="DUF569"/>
</dbReference>
<dbReference type="AlphaFoldDB" id="A0A1D1ZD18"/>
<dbReference type="PANTHER" id="PTHR31205">
    <property type="entry name" value="ACTIN CROSS-LINKING PROTEIN (DUF569)"/>
    <property type="match status" value="1"/>
</dbReference>
<dbReference type="SUPFAM" id="SSF50405">
    <property type="entry name" value="Actin-crosslinking proteins"/>
    <property type="match status" value="1"/>
</dbReference>
<organism evidence="4">
    <name type="scientific">Anthurium amnicola</name>
    <dbReference type="NCBI Taxonomy" id="1678845"/>
    <lineage>
        <taxon>Eukaryota</taxon>
        <taxon>Viridiplantae</taxon>
        <taxon>Streptophyta</taxon>
        <taxon>Embryophyta</taxon>
        <taxon>Tracheophyta</taxon>
        <taxon>Spermatophyta</taxon>
        <taxon>Magnoliopsida</taxon>
        <taxon>Liliopsida</taxon>
        <taxon>Araceae</taxon>
        <taxon>Pothoideae</taxon>
        <taxon>Potheae</taxon>
        <taxon>Anthurium</taxon>
    </lineage>
</organism>
<feature type="compositionally biased region" description="Low complexity" evidence="1">
    <location>
        <begin position="194"/>
        <end position="203"/>
    </location>
</feature>
<gene>
    <name evidence="4" type="primary">RAD23A_2</name>
    <name evidence="4" type="ORF">g.58507</name>
</gene>
<sequence>MELFSNAKAVRLQSHHNKYLTAEEDEESVCQERSGTSRGARWAVEFVEGGRTVRLKSCYGRYLTASNVPFLLGMTGRKVLQTLPTRRLDSSVEWEPIRDGFQVRLKTQYGQFLRANGGLPPWRNSVTHDIPHRTATQDWVLWEVEVVEILVHSPGRVPSAASPPPSSAQHSISSSPPSTPPAGTSPRMSRKESSSSLPSSPLKSDGRTIHYYVADDAGNEDESFQGATFQFKGTSVQELTSRLEEEVGLSNMIVCSRNPLNGKLYPLRLHLPPNNSPMHVVLVTASSHGQWSLLAAVP</sequence>
<feature type="compositionally biased region" description="Low complexity" evidence="1">
    <location>
        <begin position="167"/>
        <end position="187"/>
    </location>
</feature>
<reference evidence="4" key="1">
    <citation type="submission" date="2015-07" db="EMBL/GenBank/DDBJ databases">
        <title>Transcriptome Assembly of Anthurium amnicola.</title>
        <authorList>
            <person name="Suzuki J."/>
        </authorList>
    </citation>
    <scope>NUCLEOTIDE SEQUENCE</scope>
</reference>
<dbReference type="EMBL" id="GDJX01003122">
    <property type="protein sequence ID" value="JAT64814.1"/>
    <property type="molecule type" value="Transcribed_RNA"/>
</dbReference>
<feature type="domain" description="DUF569" evidence="2">
    <location>
        <begin position="1"/>
        <end position="142"/>
    </location>
</feature>
<dbReference type="FunFam" id="2.80.10.50:FF:000067">
    <property type="entry name" value="BnaC05g19630D protein"/>
    <property type="match status" value="1"/>
</dbReference>
<dbReference type="InterPro" id="IPR054726">
    <property type="entry name" value="Ubiq_DUF569-assoc"/>
</dbReference>
<evidence type="ECO:0000259" key="2">
    <source>
        <dbReference type="Pfam" id="PF04601"/>
    </source>
</evidence>
<name>A0A1D1ZD18_9ARAE</name>
<dbReference type="Pfam" id="PF04601">
    <property type="entry name" value="DUF569"/>
    <property type="match status" value="1"/>
</dbReference>
<feature type="domain" description="DUF569" evidence="3">
    <location>
        <begin position="206"/>
        <end position="282"/>
    </location>
</feature>
<dbReference type="Gene3D" id="2.80.10.50">
    <property type="match status" value="1"/>
</dbReference>
<dbReference type="PANTHER" id="PTHR31205:SF69">
    <property type="entry name" value="ACTIN CROSS-LINKING PROTEIN (DUF569)"/>
    <property type="match status" value="1"/>
</dbReference>
<dbReference type="Pfam" id="PF22932">
    <property type="entry name" value="Ubiq_DUF_assoc"/>
    <property type="match status" value="1"/>
</dbReference>
<evidence type="ECO:0000259" key="3">
    <source>
        <dbReference type="Pfam" id="PF22932"/>
    </source>
</evidence>
<dbReference type="InterPro" id="IPR008999">
    <property type="entry name" value="Actin-crosslinking"/>
</dbReference>
<dbReference type="CDD" id="cd23340">
    <property type="entry name" value="beta-trefoil_FSCN_ACP-like"/>
    <property type="match status" value="1"/>
</dbReference>
<feature type="region of interest" description="Disordered" evidence="1">
    <location>
        <begin position="156"/>
        <end position="203"/>
    </location>
</feature>
<accession>A0A1D1ZD18</accession>
<evidence type="ECO:0000256" key="1">
    <source>
        <dbReference type="SAM" id="MobiDB-lite"/>
    </source>
</evidence>